<proteinExistence type="predicted"/>
<name>A0ABQ7XHN8_BRANA</name>
<dbReference type="EMBL" id="JAGKQM010001087">
    <property type="protein sequence ID" value="KAH0852398.1"/>
    <property type="molecule type" value="Genomic_DNA"/>
</dbReference>
<dbReference type="SUPFAM" id="SSF47473">
    <property type="entry name" value="EF-hand"/>
    <property type="match status" value="1"/>
</dbReference>
<protein>
    <submittedName>
        <fullName evidence="3">Uncharacterized protein</fullName>
    </submittedName>
</protein>
<organism evidence="3 4">
    <name type="scientific">Brassica napus</name>
    <name type="common">Rape</name>
    <dbReference type="NCBI Taxonomy" id="3708"/>
    <lineage>
        <taxon>Eukaryota</taxon>
        <taxon>Viridiplantae</taxon>
        <taxon>Streptophyta</taxon>
        <taxon>Embryophyta</taxon>
        <taxon>Tracheophyta</taxon>
        <taxon>Spermatophyta</taxon>
        <taxon>Magnoliopsida</taxon>
        <taxon>eudicotyledons</taxon>
        <taxon>Gunneridae</taxon>
        <taxon>Pentapetalae</taxon>
        <taxon>rosids</taxon>
        <taxon>malvids</taxon>
        <taxon>Brassicales</taxon>
        <taxon>Brassicaceae</taxon>
        <taxon>Brassiceae</taxon>
        <taxon>Brassica</taxon>
    </lineage>
</organism>
<comment type="caution">
    <text evidence="3">The sequence shown here is derived from an EMBL/GenBank/DDBJ whole genome shotgun (WGS) entry which is preliminary data.</text>
</comment>
<evidence type="ECO:0000256" key="1">
    <source>
        <dbReference type="SAM" id="MobiDB-lite"/>
    </source>
</evidence>
<dbReference type="PANTHER" id="PTHR45098">
    <property type="entry name" value="DNAJ DOMAIN CONTAINING PROTEIN, EXPRESSED"/>
    <property type="match status" value="1"/>
</dbReference>
<dbReference type="InterPro" id="IPR011992">
    <property type="entry name" value="EF-hand-dom_pair"/>
</dbReference>
<dbReference type="Gene3D" id="3.30.70.330">
    <property type="match status" value="1"/>
</dbReference>
<dbReference type="PANTHER" id="PTHR45098:SF1">
    <property type="entry name" value="DNAJ DOMAIN CONTAINING PROTEIN, EXPRESSED"/>
    <property type="match status" value="1"/>
</dbReference>
<feature type="compositionally biased region" description="Basic and acidic residues" evidence="1">
    <location>
        <begin position="59"/>
        <end position="75"/>
    </location>
</feature>
<dbReference type="Gene3D" id="1.10.238.10">
    <property type="entry name" value="EF-hand"/>
    <property type="match status" value="1"/>
</dbReference>
<dbReference type="EMBL" id="JAGKQM010000077">
    <property type="protein sequence ID" value="KAH0855460.1"/>
    <property type="molecule type" value="Genomic_DNA"/>
</dbReference>
<gene>
    <name evidence="3" type="ORF">HID58_007987</name>
    <name evidence="2" type="ORF">HID58_094034</name>
</gene>
<feature type="region of interest" description="Disordered" evidence="1">
    <location>
        <begin position="59"/>
        <end position="81"/>
    </location>
</feature>
<dbReference type="InterPro" id="IPR012677">
    <property type="entry name" value="Nucleotide-bd_a/b_plait_sf"/>
</dbReference>
<dbReference type="CDD" id="cd00051">
    <property type="entry name" value="EFh"/>
    <property type="match status" value="1"/>
</dbReference>
<dbReference type="Proteomes" id="UP000824890">
    <property type="component" value="Unassembled WGS sequence"/>
</dbReference>
<evidence type="ECO:0000313" key="4">
    <source>
        <dbReference type="Proteomes" id="UP000824890"/>
    </source>
</evidence>
<accession>A0ABQ7XHN8</accession>
<reference evidence="3 4" key="1">
    <citation type="submission" date="2021-05" db="EMBL/GenBank/DDBJ databases">
        <title>Genome Assembly of Synthetic Allotetraploid Brassica napus Reveals Homoeologous Exchanges between Subgenomes.</title>
        <authorList>
            <person name="Davis J.T."/>
        </authorList>
    </citation>
    <scope>NUCLEOTIDE SEQUENCE [LARGE SCALE GENOMIC DNA]</scope>
    <source>
        <strain evidence="4">cv. Da-Ae</strain>
        <tissue evidence="3">Seedling</tissue>
    </source>
</reference>
<feature type="non-terminal residue" evidence="3">
    <location>
        <position position="488"/>
    </location>
</feature>
<keyword evidence="4" id="KW-1185">Reference proteome</keyword>
<dbReference type="InterPro" id="IPR002048">
    <property type="entry name" value="EF_hand_dom"/>
</dbReference>
<evidence type="ECO:0000313" key="2">
    <source>
        <dbReference type="EMBL" id="KAH0852398.1"/>
    </source>
</evidence>
<sequence length="488" mass="55031">MSSAKRTTTVIIDAAADAETCGNQMNRAYIVLGLPSGEEALKLSEKELWSCIRIKRHDDPDAHENGFQEEERERSGFAPTRAARGYDEVERIARKLKEEVDRIRAMYAKKRGGFETPESGGVDGKKKEDRSGAGAFVQLDKERALKVSLVKFGGVEDVVIRSTKKKRSALIVMATKDEAVEATRTLCGDLSNPLLRGQTDFVIAKKSGEPQSNIVGVGYQAYEDQVMERLRKVFLLKFMLSSVYCLNFRVFIETCSAKTLIYYFFMLNRRREREMEGFVDHYILSSGEEALKLSEKEMSKAFKLKALNLHKRQDDPKWIWSWLYSGKAQREVFEKFDVVIRSTIEKCSALIVMATKDEAVAVTRTLCGDLSNPLLVVPLQRAQTDFVTAKKSAEAEPQRNIVGDVQSGRPSQPRRTSGTITFEELKDSVRCVGSELVESEIQELLQADGRIDYGEFVAMMRKGNGGSDGISRGTMRNIQLWNFLDRTF</sequence>
<evidence type="ECO:0000313" key="3">
    <source>
        <dbReference type="EMBL" id="KAH0855460.1"/>
    </source>
</evidence>